<dbReference type="EMBL" id="CP019336">
    <property type="protein sequence ID" value="AUC20599.1"/>
    <property type="molecule type" value="Genomic_DNA"/>
</dbReference>
<dbReference type="RefSeq" id="WP_208889895.1">
    <property type="nucleotide sequence ID" value="NZ_CP019336.1"/>
</dbReference>
<evidence type="ECO:0000313" key="1">
    <source>
        <dbReference type="EMBL" id="AUC20599.1"/>
    </source>
</evidence>
<dbReference type="Proteomes" id="UP000232721">
    <property type="component" value="Chromosome"/>
</dbReference>
<sequence length="253" mass="30002">MIKIKYLLLVFICLTLTNCETEKHEFPLEKRYWDTNDYDKVILELRYGYEKDEKKPTFDNPEQRIIVQKLTDEQNFKIVLKDNELGLKHRNAVATEFFNHWKDMNQIYQARDRKDKYLYDIEMLSVWQFGLSLQIDYFKLGNDEIKESADDPNSSRVKNNINSNIGTLVSNYIIYLDEINEEKSFSENGKSKLAKGIDKYFVQLIELYPDTNYSGMKKKAELMLKKSESDKIKSSLTKLIELINSKQKKEIEK</sequence>
<name>A0ABM6PV18_9FLAO</name>
<proteinExistence type="predicted"/>
<keyword evidence="2" id="KW-1185">Reference proteome</keyword>
<reference evidence="1 2" key="1">
    <citation type="submission" date="2017-02" db="EMBL/GenBank/DDBJ databases">
        <title>Trade-off between light-utilization and light-protection in marine flavobacteria.</title>
        <authorList>
            <person name="Kumagai Y."/>
            <person name="Yoshizawa S."/>
            <person name="Kogure K."/>
            <person name="Iwasaki W."/>
        </authorList>
    </citation>
    <scope>NUCLEOTIDE SEQUENCE [LARGE SCALE GENOMIC DNA]</scope>
    <source>
        <strain evidence="1 2">KCTC 23670</strain>
    </source>
</reference>
<gene>
    <name evidence="1" type="ORF">BTO15_00035</name>
</gene>
<evidence type="ECO:0000313" key="2">
    <source>
        <dbReference type="Proteomes" id="UP000232721"/>
    </source>
</evidence>
<protein>
    <recommendedName>
        <fullName evidence="3">Lipoprotein</fullName>
    </recommendedName>
</protein>
<evidence type="ECO:0008006" key="3">
    <source>
        <dbReference type="Google" id="ProtNLM"/>
    </source>
</evidence>
<organism evidence="1 2">
    <name type="scientific">Polaribacter sejongensis</name>
    <dbReference type="NCBI Taxonomy" id="985043"/>
    <lineage>
        <taxon>Bacteria</taxon>
        <taxon>Pseudomonadati</taxon>
        <taxon>Bacteroidota</taxon>
        <taxon>Flavobacteriia</taxon>
        <taxon>Flavobacteriales</taxon>
        <taxon>Flavobacteriaceae</taxon>
    </lineage>
</organism>
<accession>A0ABM6PV18</accession>